<keyword evidence="1" id="KW-0812">Transmembrane</keyword>
<feature type="transmembrane region" description="Helical" evidence="1">
    <location>
        <begin position="113"/>
        <end position="131"/>
    </location>
</feature>
<dbReference type="InterPro" id="IPR005240">
    <property type="entry name" value="DUF389"/>
</dbReference>
<dbReference type="PANTHER" id="PTHR20992:SF9">
    <property type="entry name" value="AT15442P-RELATED"/>
    <property type="match status" value="1"/>
</dbReference>
<keyword evidence="3" id="KW-1185">Reference proteome</keyword>
<proteinExistence type="predicted"/>
<sequence>MDQSSVIAKIKDESIYSPRYIFMTCMSAGIAILGLLLSSPAVVIGAMLLSPLMGPILGVGFALSIGDSDWMKRAGATLAIGTIVSILFCAFIVFISPLQTVTSEIAARTRPNLLDFGVALFSAAAGAYAMIKGREGTIVGVAIATALMPPLAVVGFGLATLNWTVFWGALLLFITNFATIALTAAVMARIYDFRSSLSPRQTRAQTIGIIISFFIFALPLGLTLQQVAWEASATREAQKLIRAEFGEDARLSQMEVEFDSEQVLIRGTVFTSSLDVEAEQRALNALQEYLDRPVALDLDQFHVGTESSAAEAAQLAAANNQKRAQDQAALDQKLSQLSLISNIAANQIIIDEQKKLLLAQAKPISGAGIEVYFVMENRINQTKSDWTAHILPPLSALPNYNLPNIEQAQLPAAQQGATQQGTAQQLKQSQAVPALWIWAAKRLNMPLIISGREADLARVRAALNDAAIAYETRPTSSAQAGIISASWKIAAAP</sequence>
<dbReference type="Proteomes" id="UP000242561">
    <property type="component" value="Chromosome"/>
</dbReference>
<dbReference type="EMBL" id="CP018154">
    <property type="protein sequence ID" value="APG63577.1"/>
    <property type="molecule type" value="Genomic_DNA"/>
</dbReference>
<keyword evidence="1" id="KW-0472">Membrane</keyword>
<evidence type="ECO:0000313" key="2">
    <source>
        <dbReference type="EMBL" id="APG63577.1"/>
    </source>
</evidence>
<keyword evidence="1" id="KW-1133">Transmembrane helix</keyword>
<dbReference type="AlphaFoldDB" id="A0A1L3JEK5"/>
<dbReference type="KEGG" id="sphl:LPB140_04515"/>
<evidence type="ECO:0008006" key="4">
    <source>
        <dbReference type="Google" id="ProtNLM"/>
    </source>
</evidence>
<feature type="transmembrane region" description="Helical" evidence="1">
    <location>
        <begin position="43"/>
        <end position="66"/>
    </location>
</feature>
<feature type="transmembrane region" description="Helical" evidence="1">
    <location>
        <begin position="207"/>
        <end position="229"/>
    </location>
</feature>
<dbReference type="Pfam" id="PF04087">
    <property type="entry name" value="DUF389"/>
    <property type="match status" value="1"/>
</dbReference>
<accession>A0A1L3JEK5</accession>
<evidence type="ECO:0000313" key="3">
    <source>
        <dbReference type="Proteomes" id="UP000242561"/>
    </source>
</evidence>
<feature type="transmembrane region" description="Helical" evidence="1">
    <location>
        <begin position="20"/>
        <end position="37"/>
    </location>
</feature>
<feature type="transmembrane region" description="Helical" evidence="1">
    <location>
        <begin position="165"/>
        <end position="186"/>
    </location>
</feature>
<evidence type="ECO:0000256" key="1">
    <source>
        <dbReference type="SAM" id="Phobius"/>
    </source>
</evidence>
<feature type="transmembrane region" description="Helical" evidence="1">
    <location>
        <begin position="138"/>
        <end position="159"/>
    </location>
</feature>
<dbReference type="PANTHER" id="PTHR20992">
    <property type="entry name" value="AT15442P-RELATED"/>
    <property type="match status" value="1"/>
</dbReference>
<organism evidence="2 3">
    <name type="scientific">Sphingorhabdus lutea</name>
    <dbReference type="NCBI Taxonomy" id="1913578"/>
    <lineage>
        <taxon>Bacteria</taxon>
        <taxon>Pseudomonadati</taxon>
        <taxon>Pseudomonadota</taxon>
        <taxon>Alphaproteobacteria</taxon>
        <taxon>Sphingomonadales</taxon>
        <taxon>Sphingomonadaceae</taxon>
        <taxon>Sphingorhabdus</taxon>
    </lineage>
</organism>
<name>A0A1L3JEK5_9SPHN</name>
<dbReference type="STRING" id="1913578.LPB140_04515"/>
<gene>
    <name evidence="2" type="ORF">LPB140_04515</name>
</gene>
<reference evidence="2 3" key="1">
    <citation type="submission" date="2016-11" db="EMBL/GenBank/DDBJ databases">
        <title>Sphingorhabdus sp. LPB0140, isolated from marine environment.</title>
        <authorList>
            <person name="Kim E."/>
            <person name="Yi H."/>
        </authorList>
    </citation>
    <scope>NUCLEOTIDE SEQUENCE [LARGE SCALE GENOMIC DNA]</scope>
    <source>
        <strain evidence="2 3">LPB0140</strain>
    </source>
</reference>
<protein>
    <recommendedName>
        <fullName evidence="4">DUF389 domain-containing protein</fullName>
    </recommendedName>
</protein>
<feature type="transmembrane region" description="Helical" evidence="1">
    <location>
        <begin position="78"/>
        <end position="101"/>
    </location>
</feature>